<dbReference type="RefSeq" id="WP_105226824.1">
    <property type="nucleotide sequence ID" value="NZ_PCQE01000073.1"/>
</dbReference>
<proteinExistence type="predicted"/>
<evidence type="ECO:0000313" key="2">
    <source>
        <dbReference type="EMBL" id="PRB90090.1"/>
    </source>
</evidence>
<comment type="caution">
    <text evidence="2">The sequence shown here is derived from an EMBL/GenBank/DDBJ whole genome shotgun (WGS) entry which is preliminary data.</text>
</comment>
<evidence type="ECO:0000256" key="1">
    <source>
        <dbReference type="SAM" id="SignalP"/>
    </source>
</evidence>
<evidence type="ECO:0000313" key="3">
    <source>
        <dbReference type="Proteomes" id="UP000239458"/>
    </source>
</evidence>
<feature type="chain" id="PRO_5015730114" evidence="1">
    <location>
        <begin position="27"/>
        <end position="106"/>
    </location>
</feature>
<dbReference type="EMBL" id="PCQE01000073">
    <property type="protein sequence ID" value="PRB90090.1"/>
    <property type="molecule type" value="Genomic_DNA"/>
</dbReference>
<accession>A0A2S9D5F7</accession>
<organism evidence="2 3">
    <name type="scientific">Pseudomonas cedrina</name>
    <dbReference type="NCBI Taxonomy" id="651740"/>
    <lineage>
        <taxon>Bacteria</taxon>
        <taxon>Pseudomonadati</taxon>
        <taxon>Pseudomonadota</taxon>
        <taxon>Gammaproteobacteria</taxon>
        <taxon>Pseudomonadales</taxon>
        <taxon>Pseudomonadaceae</taxon>
        <taxon>Pseudomonas</taxon>
    </lineage>
</organism>
<keyword evidence="1" id="KW-0732">Signal</keyword>
<dbReference type="AlphaFoldDB" id="A0A2S9D5F7"/>
<protein>
    <submittedName>
        <fullName evidence="2">Uncharacterized protein</fullName>
    </submittedName>
</protein>
<gene>
    <name evidence="2" type="ORF">CQ006_25835</name>
</gene>
<reference evidence="2 3" key="1">
    <citation type="submission" date="2017-09" db="EMBL/GenBank/DDBJ databases">
        <title>Genomic, metabolic, and phenotypic characteristics of bacterial isolates from the natural microbiome of the model nematode Caenorhabditis elegans.</title>
        <authorList>
            <person name="Zimmermann J."/>
            <person name="Obeng N."/>
            <person name="Yang W."/>
            <person name="Obeng O."/>
            <person name="Kissoyan K."/>
            <person name="Pees B."/>
            <person name="Dirksen P."/>
            <person name="Hoppner M."/>
            <person name="Franke A."/>
            <person name="Rosenstiel P."/>
            <person name="Leippe M."/>
            <person name="Dierking K."/>
            <person name="Kaleta C."/>
            <person name="Schulenburg H."/>
        </authorList>
    </citation>
    <scope>NUCLEOTIDE SEQUENCE [LARGE SCALE GENOMIC DNA]</scope>
    <source>
        <strain evidence="2 3">MYb184</strain>
    </source>
</reference>
<dbReference type="PROSITE" id="PS51257">
    <property type="entry name" value="PROKAR_LIPOPROTEIN"/>
    <property type="match status" value="1"/>
</dbReference>
<feature type="signal peptide" evidence="1">
    <location>
        <begin position="1"/>
        <end position="26"/>
    </location>
</feature>
<name>A0A2S9D5F7_PSECE</name>
<dbReference type="Proteomes" id="UP000239458">
    <property type="component" value="Unassembled WGS sequence"/>
</dbReference>
<sequence length="106" mass="11418">MSVRTIFRLSVITVYGLALMGCATTATNPHLVEARALFTMLRNKPESDTLVANEVRDAFSILIQADLLSNTNIGSPQIEVLSQAAKQKIALAEQLISASKTESNAN</sequence>